<accession>A0ABQ7S9H1</accession>
<dbReference type="InterPro" id="IPR017455">
    <property type="entry name" value="Znf_FYVE-rel"/>
</dbReference>
<feature type="compositionally biased region" description="Basic and acidic residues" evidence="9">
    <location>
        <begin position="1993"/>
        <end position="2019"/>
    </location>
</feature>
<dbReference type="SUPFAM" id="SSF57903">
    <property type="entry name" value="FYVE/PHD zinc finger"/>
    <property type="match status" value="1"/>
</dbReference>
<dbReference type="InterPro" id="IPR011011">
    <property type="entry name" value="Znf_FYVE_PHD"/>
</dbReference>
<evidence type="ECO:0000313" key="14">
    <source>
        <dbReference type="Proteomes" id="UP000825002"/>
    </source>
</evidence>
<organism evidence="13 14">
    <name type="scientific">Fragariocoptes setiger</name>
    <dbReference type="NCBI Taxonomy" id="1670756"/>
    <lineage>
        <taxon>Eukaryota</taxon>
        <taxon>Metazoa</taxon>
        <taxon>Ecdysozoa</taxon>
        <taxon>Arthropoda</taxon>
        <taxon>Chelicerata</taxon>
        <taxon>Arachnida</taxon>
        <taxon>Acari</taxon>
        <taxon>Acariformes</taxon>
        <taxon>Trombidiformes</taxon>
        <taxon>Prostigmata</taxon>
        <taxon>Eupodina</taxon>
        <taxon>Eriophyoidea</taxon>
        <taxon>Phytoptidae</taxon>
        <taxon>Fragariocoptes</taxon>
    </lineage>
</organism>
<feature type="compositionally biased region" description="Polar residues" evidence="9">
    <location>
        <begin position="1403"/>
        <end position="1414"/>
    </location>
</feature>
<feature type="compositionally biased region" description="Polar residues" evidence="9">
    <location>
        <begin position="2236"/>
        <end position="2249"/>
    </location>
</feature>
<keyword evidence="5 8" id="KW-0863">Zinc-finger</keyword>
<comment type="caution">
    <text evidence="13">The sequence shown here is derived from an EMBL/GenBank/DDBJ whole genome shotgun (WGS) entry which is preliminary data.</text>
</comment>
<feature type="region of interest" description="Disordered" evidence="9">
    <location>
        <begin position="2716"/>
        <end position="2746"/>
    </location>
</feature>
<keyword evidence="3" id="KW-0344">Guanine-nucleotide releasing factor</keyword>
<feature type="compositionally biased region" description="Polar residues" evidence="9">
    <location>
        <begin position="425"/>
        <end position="434"/>
    </location>
</feature>
<evidence type="ECO:0000256" key="1">
    <source>
        <dbReference type="ARBA" id="ARBA00004245"/>
    </source>
</evidence>
<evidence type="ECO:0000256" key="9">
    <source>
        <dbReference type="SAM" id="MobiDB-lite"/>
    </source>
</evidence>
<name>A0ABQ7S9H1_9ACAR</name>
<feature type="region of interest" description="Disordered" evidence="9">
    <location>
        <begin position="1717"/>
        <end position="1746"/>
    </location>
</feature>
<feature type="region of interest" description="Disordered" evidence="9">
    <location>
        <begin position="170"/>
        <end position="227"/>
    </location>
</feature>
<evidence type="ECO:0000256" key="6">
    <source>
        <dbReference type="ARBA" id="ARBA00022833"/>
    </source>
</evidence>
<feature type="compositionally biased region" description="Polar residues" evidence="9">
    <location>
        <begin position="35"/>
        <end position="59"/>
    </location>
</feature>
<evidence type="ECO:0000313" key="13">
    <source>
        <dbReference type="EMBL" id="KAG9510085.1"/>
    </source>
</evidence>
<feature type="compositionally biased region" description="Low complexity" evidence="9">
    <location>
        <begin position="1476"/>
        <end position="1487"/>
    </location>
</feature>
<feature type="domain" description="PH" evidence="10">
    <location>
        <begin position="2585"/>
        <end position="2698"/>
    </location>
</feature>
<feature type="compositionally biased region" description="Polar residues" evidence="9">
    <location>
        <begin position="2257"/>
        <end position="2266"/>
    </location>
</feature>
<gene>
    <name evidence="13" type="primary">FGD6</name>
    <name evidence="13" type="ORF">GZH46_01380</name>
</gene>
<keyword evidence="7" id="KW-0206">Cytoskeleton</keyword>
<feature type="region of interest" description="Disordered" evidence="9">
    <location>
        <begin position="289"/>
        <end position="337"/>
    </location>
</feature>
<feature type="region of interest" description="Disordered" evidence="9">
    <location>
        <begin position="1186"/>
        <end position="1217"/>
    </location>
</feature>
<feature type="region of interest" description="Disordered" evidence="9">
    <location>
        <begin position="762"/>
        <end position="829"/>
    </location>
</feature>
<evidence type="ECO:0000259" key="12">
    <source>
        <dbReference type="PROSITE" id="PS50178"/>
    </source>
</evidence>
<dbReference type="Proteomes" id="UP000825002">
    <property type="component" value="Unassembled WGS sequence"/>
</dbReference>
<feature type="non-terminal residue" evidence="13">
    <location>
        <position position="3028"/>
    </location>
</feature>
<feature type="compositionally biased region" description="Low complexity" evidence="9">
    <location>
        <begin position="1564"/>
        <end position="1574"/>
    </location>
</feature>
<feature type="compositionally biased region" description="Basic and acidic residues" evidence="9">
    <location>
        <begin position="2276"/>
        <end position="2286"/>
    </location>
</feature>
<dbReference type="Gene3D" id="2.30.29.30">
    <property type="entry name" value="Pleckstrin-homology domain (PH domain)/Phosphotyrosine-binding domain (PTB)"/>
    <property type="match status" value="2"/>
</dbReference>
<dbReference type="SMART" id="SM00064">
    <property type="entry name" value="FYVE"/>
    <property type="match status" value="1"/>
</dbReference>
<feature type="region of interest" description="Disordered" evidence="9">
    <location>
        <begin position="388"/>
        <end position="461"/>
    </location>
</feature>
<dbReference type="PANTHER" id="PTHR12673:SF267">
    <property type="entry name" value="PROTEIN CBG10230"/>
    <property type="match status" value="1"/>
</dbReference>
<feature type="compositionally biased region" description="Low complexity" evidence="9">
    <location>
        <begin position="2735"/>
        <end position="2746"/>
    </location>
</feature>
<evidence type="ECO:0000256" key="2">
    <source>
        <dbReference type="ARBA" id="ARBA00022490"/>
    </source>
</evidence>
<feature type="compositionally biased region" description="Polar residues" evidence="9">
    <location>
        <begin position="2123"/>
        <end position="2139"/>
    </location>
</feature>
<evidence type="ECO:0000256" key="5">
    <source>
        <dbReference type="ARBA" id="ARBA00022771"/>
    </source>
</evidence>
<dbReference type="InterPro" id="IPR001849">
    <property type="entry name" value="PH_domain"/>
</dbReference>
<feature type="compositionally biased region" description="Basic and acidic residues" evidence="9">
    <location>
        <begin position="2296"/>
        <end position="2324"/>
    </location>
</feature>
<feature type="compositionally biased region" description="Polar residues" evidence="9">
    <location>
        <begin position="2723"/>
        <end position="2734"/>
    </location>
</feature>
<keyword evidence="4" id="KW-0479">Metal-binding</keyword>
<dbReference type="PANTHER" id="PTHR12673">
    <property type="entry name" value="FACIOGENITAL DYSPLASIA PROTEIN"/>
    <property type="match status" value="1"/>
</dbReference>
<feature type="compositionally biased region" description="Polar residues" evidence="9">
    <location>
        <begin position="2150"/>
        <end position="2166"/>
    </location>
</feature>
<feature type="compositionally biased region" description="Low complexity" evidence="9">
    <location>
        <begin position="250"/>
        <end position="271"/>
    </location>
</feature>
<dbReference type="InterPro" id="IPR035899">
    <property type="entry name" value="DBL_dom_sf"/>
</dbReference>
<proteinExistence type="predicted"/>
<feature type="region of interest" description="Disordered" evidence="9">
    <location>
        <begin position="1054"/>
        <end position="1148"/>
    </location>
</feature>
<dbReference type="Pfam" id="PF01363">
    <property type="entry name" value="FYVE"/>
    <property type="match status" value="1"/>
</dbReference>
<feature type="compositionally biased region" description="Basic and acidic residues" evidence="9">
    <location>
        <begin position="2168"/>
        <end position="2177"/>
    </location>
</feature>
<feature type="compositionally biased region" description="Acidic residues" evidence="9">
    <location>
        <begin position="2325"/>
        <end position="2346"/>
    </location>
</feature>
<dbReference type="Gene3D" id="1.20.900.10">
    <property type="entry name" value="Dbl homology (DH) domain"/>
    <property type="match status" value="1"/>
</dbReference>
<feature type="region of interest" description="Disordered" evidence="9">
    <location>
        <begin position="18"/>
        <end position="59"/>
    </location>
</feature>
<dbReference type="Pfam" id="PF00621">
    <property type="entry name" value="RhoGEF"/>
    <property type="match status" value="1"/>
</dbReference>
<feature type="domain" description="FYVE-type" evidence="12">
    <location>
        <begin position="2767"/>
        <end position="2826"/>
    </location>
</feature>
<keyword evidence="6" id="KW-0862">Zinc</keyword>
<dbReference type="InterPro" id="IPR011993">
    <property type="entry name" value="PH-like_dom_sf"/>
</dbReference>
<reference evidence="13 14" key="1">
    <citation type="submission" date="2020-10" db="EMBL/GenBank/DDBJ databases">
        <authorList>
            <person name="Klimov P.B."/>
            <person name="Dyachkov S.M."/>
            <person name="Chetverikov P.E."/>
        </authorList>
    </citation>
    <scope>NUCLEOTIDE SEQUENCE [LARGE SCALE GENOMIC DNA]</scope>
    <source>
        <strain evidence="13">BMOC 18-1129-001#AD2665</strain>
        <tissue evidence="13">Entire mites</tissue>
    </source>
</reference>
<dbReference type="SMART" id="SM00233">
    <property type="entry name" value="PH"/>
    <property type="match status" value="2"/>
</dbReference>
<feature type="region of interest" description="Disordered" evidence="9">
    <location>
        <begin position="2235"/>
        <end position="2370"/>
    </location>
</feature>
<evidence type="ECO:0000256" key="8">
    <source>
        <dbReference type="PROSITE-ProRule" id="PRU00091"/>
    </source>
</evidence>
<sequence>MQPTTTATALEYAVHDNNNRNRITASPSRSDHQFSSRNNLAQHQTRPSQSDTNNNRARSNDTLSSISILDTYDDFSQADDFDSLYQLLGDTETDDIPDTEISLDYQEADLGGARKQSSASSCVFNFGTPAAGSLSLGFGRESSLFSELSSLARSPTLATLDSEDADSDCAATLGLGKTPPARTHRNSHATTQDRHARTQSARNSPNGDNNIDDKSISVNDKQQKGRTYQGISRLVSLFNSKINKEKEQQRQQQQILRRNARQQQQQQNISNQSFNGLVNVVVHKQLPESEQDGAQSQQKDSMSNTTNWTWHRLSGKRKAEQGKNNNKNDDADDENSEEKLDQLVDEMQRSLCEATGGNGDDIHRTGSAQIHNDLDGASRILGRMIDDVDASDSRSQQSVKLKVTKTNSHSPSNKSRSSNDHSPKATAQPSTSAHDTIKTEDDLNDSDDITDSSFDDVDDDDSQISQIIFKKETQEVRTTIDDTDDDDYERGVSEARSRYTDQAADGGSNKVATPYRSVNIEQGGRWKVKEDAENDSIPKTTGAERERKLMSRLRRKTFAGMTISNIKQKLNDLLPGSRSRSQSRSRPRLNSLERSTNDVMKRESARDVDNIELDSKDIEEMTMSNEERELAKKRQAPLRPLSRFQRFMAARVGPSNNSPNLIPSRLKQTTSNTEVEPIKRKRPTSLSNANPAREHRWASGGSLSRSAKSTEVLKVQTRSSSLSSSSDSDSELALSSTELEQPSASPTANKVRTLVKSRSMTMSTFGVGPSPSPLSQPLKQDANVSKDTTREMSPLDVGRYSRSPAAARRAHSAHILRRRRSQPSIGSQSMAQSTNADIEWPLLQSCFETTPSSLISSRRTPITTFNAPTPAQVPTIETDIDALRVTPATNDSGAMTSETNGTSHETLLPVTEWLLSPCSVGNTYRVSGISPSPPPTCGPESIGPNSTITTNESIIMKESATPNQPSPALAAQRIEVAVVSSPPLQYSDHHKYNRSVSPSPQLLMERHYGPLRHDQPLQPVTPVITKTKKAPGPLAKSMANLLNACNGPRRALFSRNPRASQVPPTHAVSNDLNDGLHGVIINDRIKNRSKSQPAPPKRPPLPSWWRRNSATKSDPKIPARPPPPAIQYSKQNKSTKPHGLESKKSNVPLRTQLSVSNHDHKLVNNNNQDIHATIEAIAAVGIRRQQQSQLTQESPTGLWQTKDESSPSSYKHLESADLHSVKDRANSNIAGSGKNQLYKHNANPLEILNITATKSVDQILPPDQVYSGKSTNQHQHSLDPNLLKHTKAHESDANNPAALTATTREHQLVNGFEALPARAKVAGASSNTSQVVYREIHIENNSLRKLENIDNLVVIESSADKSNVDLRSQFSVKRHVNSVIPPNIESKQTATIHDDNNDGTGIVQPQNGITSESPCSAYDEYDYANGVDYANNQSDDDDAQPSGVESSHTTIQQHPKRHISKPLQQHNYRHRSRNYQQQFQPQECEQQTTGSTPTLITTRIIVAQKPAQGGNLMPSSLLQLDLNDGNTTMLAKRGPIVTSNSNDMNNDVDKHIMNVIRHRNLNSTSPTTTDHQTTILSPSGTSESNHNAVSDSTTLRLRQLQRTHNNDNDQQQSVSSSSNRSSMYDNLEPSDYITNLRGQTQTQTPTNHLSHTLNDQTHIINTASMTTPPEISRDNDDSVSTNQQQAKDQQSKGSNNNNAMPNARMILRDEWRHLDYQDTNTTPSNKSTNELVSDSESPQRQPTTSRVAAVREMFLQKSTLSPDNSTIIESLDPRTRFEHATLSRRNVREHVSKVNEQSLNVQSEKQSNSQQKSDTTDVVPEPPERHHRRSWRQSSNNPATSAKYESGARTDLEIVECSQEATTVMAPLQIYKVSYYQTISPNNNKSSNNNQALKTTTETVVNGNHEHTKSNNTVESFEDSEINPEVSANNNNNVEQKRQAFKRHGTLSRESNAADVTIRSDNTWYDANSIDMLEENFEDEIGQDGSLTPTIDRQSREKQLSNDKNSPDDHNNNNDKDNQQDSNGFDEQSNIDEFLSVAETITNSESVTIDANNTDELSQYQSLESFSAVSDDRFKSSLNHLLSNRPSVDMGNKLDVCVTSNSTPSIQTKETDSDKSSKPPCGASNQRKNSTDLTRSSRLNHYYKAITRKLGSNKNTQKDSQQPATSTRRRDSGEQRRTSAQYSTDSDGLESDSDVLSLPSDQENIDYDDRELVQAAKKCSKLYKELERIIAKRAAMQQQSVALSGSNKSKPPVRAKTITSPTQGTNHHAGAQAQRSESESTTRDPRTNSTSNVDNDNDKSRHSKDHEKDGHDKQDSEILLHDDEYSYGDDNYFDDDDADECPDDDSFSTATDREYADQVSLSSSSMSSDSIPEIKMRRNLQKLYHVANEICSSEAKFVDTLRLLNEDFRAYVAKSLPDESINAILRHLPPLQALNQNLLDEFKTSVNEWPRKQKIAHVLVKIGPFLKNYSLYIRDFENTCALLDENLKRYSSFNEKVREFEASDRCAKLTIHHHMLKPIQRIPQYRLLLQQYLQHLRPDHVDYEDTITALDVVSRVAEHANQSMCEGANFAKLLAIQSKLVGHHEIVRPGRLLIKEGELMKICRKGPQPRYFALLSDSLLYLTQIQTSDLLYLNNELPLTGMRVATPVDLAPNQASNVVDQRMQREFCVYSCTRSFALLAKTQAERDEWVQVLTRAIDENLAKLATFTQVSRALKQTNHEPSSDLISTSQATVEPTSPANTSNSNNTQCDQNEQILLGQHAPVWTPDNRVTMCQLCTSNFSALFRRHHCRCCGYVVCSACSANKAPLLYLKCRAARVCDRCYATLRTNIHLYLPGAGITPSTAAPNMIGSSETTKMPADSTDQHFLSLLKLQFSHTKLKPESVDSIKRNEDKLNQRTKVPKVLREVCANDAGSLISGYLWLRDPIKLKWKRQWFIIKDYVLYSYKACDDIAAKRSLPLLGYQVSYSNETIDGFSRSLLIELRHESGYQRVADKESLAPKVVVHTFRGETVGAVERWMEALKKSVVLPD</sequence>
<feature type="compositionally biased region" description="Polar residues" evidence="9">
    <location>
        <begin position="654"/>
        <end position="674"/>
    </location>
</feature>
<dbReference type="EMBL" id="JAIFTH010000237">
    <property type="protein sequence ID" value="KAG9510085.1"/>
    <property type="molecule type" value="Genomic_DNA"/>
</dbReference>
<feature type="compositionally biased region" description="Low complexity" evidence="9">
    <location>
        <begin position="1802"/>
        <end position="1813"/>
    </location>
</feature>
<dbReference type="PROSITE" id="PS50003">
    <property type="entry name" value="PH_DOMAIN"/>
    <property type="match status" value="2"/>
</dbReference>
<evidence type="ECO:0000259" key="10">
    <source>
        <dbReference type="PROSITE" id="PS50003"/>
    </source>
</evidence>
<keyword evidence="14" id="KW-1185">Reference proteome</keyword>
<feature type="compositionally biased region" description="Basic and acidic residues" evidence="9">
    <location>
        <begin position="317"/>
        <end position="329"/>
    </location>
</feature>
<protein>
    <submittedName>
        <fullName evidence="13">FYVE, RhoGEF and PH domain-containing protein 6</fullName>
    </submittedName>
</protein>
<feature type="compositionally biased region" description="Low complexity" evidence="9">
    <location>
        <begin position="719"/>
        <end position="740"/>
    </location>
</feature>
<dbReference type="SMART" id="SM00325">
    <property type="entry name" value="RhoGEF"/>
    <property type="match status" value="1"/>
</dbReference>
<evidence type="ECO:0000259" key="11">
    <source>
        <dbReference type="PROSITE" id="PS50010"/>
    </source>
</evidence>
<feature type="compositionally biased region" description="Polar residues" evidence="9">
    <location>
        <begin position="1186"/>
        <end position="1199"/>
    </location>
</feature>
<feature type="compositionally biased region" description="Polar residues" evidence="9">
    <location>
        <begin position="1678"/>
        <end position="1700"/>
    </location>
</feature>
<feature type="compositionally biased region" description="Polar residues" evidence="9">
    <location>
        <begin position="1443"/>
        <end position="1453"/>
    </location>
</feature>
<feature type="compositionally biased region" description="Basic and acidic residues" evidence="9">
    <location>
        <begin position="595"/>
        <end position="608"/>
    </location>
</feature>
<feature type="compositionally biased region" description="Basic and acidic residues" evidence="9">
    <location>
        <begin position="1201"/>
        <end position="1217"/>
    </location>
</feature>
<dbReference type="InterPro" id="IPR000219">
    <property type="entry name" value="DH_dom"/>
</dbReference>
<feature type="domain" description="DH" evidence="11">
    <location>
        <begin position="2382"/>
        <end position="2563"/>
    </location>
</feature>
<feature type="compositionally biased region" description="Polar residues" evidence="9">
    <location>
        <begin position="198"/>
        <end position="209"/>
    </location>
</feature>
<feature type="compositionally biased region" description="Basic residues" evidence="9">
    <location>
        <begin position="808"/>
        <end position="821"/>
    </location>
</feature>
<feature type="compositionally biased region" description="Low complexity" evidence="9">
    <location>
        <begin position="2360"/>
        <end position="2370"/>
    </location>
</feature>
<dbReference type="PROSITE" id="PS50178">
    <property type="entry name" value="ZF_FYVE"/>
    <property type="match status" value="1"/>
</dbReference>
<feature type="region of interest" description="Disordered" evidence="9">
    <location>
        <begin position="2098"/>
        <end position="2203"/>
    </location>
</feature>
<feature type="compositionally biased region" description="Polar residues" evidence="9">
    <location>
        <begin position="1575"/>
        <end position="1603"/>
    </location>
</feature>
<feature type="compositionally biased region" description="Low complexity" evidence="9">
    <location>
        <begin position="407"/>
        <end position="416"/>
    </location>
</feature>
<feature type="region of interest" description="Disordered" evidence="9">
    <location>
        <begin position="1903"/>
        <end position="1935"/>
    </location>
</feature>
<feature type="compositionally biased region" description="Polar residues" evidence="9">
    <location>
        <begin position="216"/>
        <end position="227"/>
    </location>
</feature>
<dbReference type="SUPFAM" id="SSF48065">
    <property type="entry name" value="DBL homology domain (DH-domain)"/>
    <property type="match status" value="1"/>
</dbReference>
<evidence type="ECO:0000256" key="4">
    <source>
        <dbReference type="ARBA" id="ARBA00022723"/>
    </source>
</evidence>
<feature type="region of interest" description="Disordered" evidence="9">
    <location>
        <begin position="1560"/>
        <end position="1629"/>
    </location>
</feature>
<feature type="compositionally biased region" description="Pro residues" evidence="9">
    <location>
        <begin position="1093"/>
        <end position="1102"/>
    </location>
</feature>
<feature type="compositionally biased region" description="Acidic residues" evidence="9">
    <location>
        <begin position="442"/>
        <end position="461"/>
    </location>
</feature>
<feature type="compositionally biased region" description="Basic and acidic residues" evidence="9">
    <location>
        <begin position="1781"/>
        <end position="1793"/>
    </location>
</feature>
<feature type="compositionally biased region" description="Polar residues" evidence="9">
    <location>
        <begin position="1057"/>
        <end position="1072"/>
    </location>
</feature>
<dbReference type="Pfam" id="PF00169">
    <property type="entry name" value="PH"/>
    <property type="match status" value="2"/>
</dbReference>
<feature type="region of interest" description="Disordered" evidence="9">
    <location>
        <begin position="1666"/>
        <end position="1701"/>
    </location>
</feature>
<dbReference type="Gene3D" id="3.30.40.10">
    <property type="entry name" value="Zinc/RING finger domain, C3HC4 (zinc finger)"/>
    <property type="match status" value="1"/>
</dbReference>
<feature type="region of interest" description="Disordered" evidence="9">
    <location>
        <begin position="245"/>
        <end position="271"/>
    </location>
</feature>
<dbReference type="InterPro" id="IPR000306">
    <property type="entry name" value="Znf_FYVE"/>
</dbReference>
<feature type="region of interest" description="Disordered" evidence="9">
    <location>
        <begin position="569"/>
        <end position="608"/>
    </location>
</feature>
<dbReference type="InterPro" id="IPR051092">
    <property type="entry name" value="FYVE_RhoGEF_PH"/>
</dbReference>
<feature type="region of interest" description="Disordered" evidence="9">
    <location>
        <begin position="1979"/>
        <end position="2027"/>
    </location>
</feature>
<feature type="region of interest" description="Disordered" evidence="9">
    <location>
        <begin position="1781"/>
        <end position="1847"/>
    </location>
</feature>
<feature type="region of interest" description="Disordered" evidence="9">
    <location>
        <begin position="1383"/>
        <end position="1491"/>
    </location>
</feature>
<feature type="region of interest" description="Disordered" evidence="9">
    <location>
        <begin position="650"/>
        <end position="750"/>
    </location>
</feature>
<dbReference type="SUPFAM" id="SSF50729">
    <property type="entry name" value="PH domain-like"/>
    <property type="match status" value="2"/>
</dbReference>
<feature type="compositionally biased region" description="Low complexity" evidence="9">
    <location>
        <begin position="1608"/>
        <end position="1626"/>
    </location>
</feature>
<evidence type="ECO:0000256" key="7">
    <source>
        <dbReference type="ARBA" id="ARBA00023212"/>
    </source>
</evidence>
<feature type="compositionally biased region" description="Polar residues" evidence="9">
    <location>
        <begin position="292"/>
        <end position="309"/>
    </location>
</feature>
<dbReference type="InterPro" id="IPR013083">
    <property type="entry name" value="Znf_RING/FYVE/PHD"/>
</dbReference>
<keyword evidence="2" id="KW-0963">Cytoplasm</keyword>
<feature type="domain" description="PH" evidence="10">
    <location>
        <begin position="2912"/>
        <end position="3025"/>
    </location>
</feature>
<feature type="compositionally biased region" description="Polar residues" evidence="9">
    <location>
        <begin position="2098"/>
        <end position="2108"/>
    </location>
</feature>
<dbReference type="PROSITE" id="PS50010">
    <property type="entry name" value="DH_2"/>
    <property type="match status" value="1"/>
</dbReference>
<evidence type="ECO:0000256" key="3">
    <source>
        <dbReference type="ARBA" id="ARBA00022658"/>
    </source>
</evidence>
<comment type="subcellular location">
    <subcellularLocation>
        <location evidence="1">Cytoplasm</location>
        <location evidence="1">Cytoskeleton</location>
    </subcellularLocation>
</comment>